<accession>A0A0L6V3E6</accession>
<dbReference type="EMBL" id="LAVV01007637">
    <property type="protein sequence ID" value="KNZ55281.1"/>
    <property type="molecule type" value="Genomic_DNA"/>
</dbReference>
<feature type="non-terminal residue" evidence="1">
    <location>
        <position position="169"/>
    </location>
</feature>
<dbReference type="AlphaFoldDB" id="A0A0L6V3E6"/>
<comment type="caution">
    <text evidence="1">The sequence shown here is derived from an EMBL/GenBank/DDBJ whole genome shotgun (WGS) entry which is preliminary data.</text>
</comment>
<reference evidence="1 2" key="1">
    <citation type="submission" date="2015-08" db="EMBL/GenBank/DDBJ databases">
        <title>Next Generation Sequencing and Analysis of the Genome of Puccinia sorghi L Schw, the Causal Agent of Maize Common Rust.</title>
        <authorList>
            <person name="Rochi L."/>
            <person name="Burguener G."/>
            <person name="Darino M."/>
            <person name="Turjanski A."/>
            <person name="Kreff E."/>
            <person name="Dieguez M.J."/>
            <person name="Sacco F."/>
        </authorList>
    </citation>
    <scope>NUCLEOTIDE SEQUENCE [LARGE SCALE GENOMIC DNA]</scope>
    <source>
        <strain evidence="1 2">RO10H11247</strain>
    </source>
</reference>
<dbReference type="Proteomes" id="UP000037035">
    <property type="component" value="Unassembled WGS sequence"/>
</dbReference>
<organism evidence="1 2">
    <name type="scientific">Puccinia sorghi</name>
    <dbReference type="NCBI Taxonomy" id="27349"/>
    <lineage>
        <taxon>Eukaryota</taxon>
        <taxon>Fungi</taxon>
        <taxon>Dikarya</taxon>
        <taxon>Basidiomycota</taxon>
        <taxon>Pucciniomycotina</taxon>
        <taxon>Pucciniomycetes</taxon>
        <taxon>Pucciniales</taxon>
        <taxon>Pucciniaceae</taxon>
        <taxon>Puccinia</taxon>
    </lineage>
</organism>
<protein>
    <submittedName>
        <fullName evidence="1">Uncharacterized protein</fullName>
    </submittedName>
</protein>
<keyword evidence="2" id="KW-1185">Reference proteome</keyword>
<dbReference type="VEuPathDB" id="FungiDB:VP01_2721g1"/>
<evidence type="ECO:0000313" key="2">
    <source>
        <dbReference type="Proteomes" id="UP000037035"/>
    </source>
</evidence>
<sequence>MQKTHQLYGRLSQITTSPTPTKIKMPFTGTSLITFPYRKDITTFLNELDTKLSNLASVGLFIGDLKEAHIKESHAAETILEKLTKELLSLCNILLQSKNPLTIASVKEALDGKRSNNNNNFLLQYFGGFLTIGKASGMAAIKRVFSATINREGEACFLNSGTVERKNVS</sequence>
<name>A0A0L6V3E6_9BASI</name>
<evidence type="ECO:0000313" key="1">
    <source>
        <dbReference type="EMBL" id="KNZ55281.1"/>
    </source>
</evidence>
<gene>
    <name evidence="1" type="ORF">VP01_2721g1</name>
</gene>
<proteinExistence type="predicted"/>
<dbReference type="OrthoDB" id="418757at2759"/>